<evidence type="ECO:0000313" key="3">
    <source>
        <dbReference type="Proteomes" id="UP001175226"/>
    </source>
</evidence>
<accession>A0AA39J1H7</accession>
<name>A0AA39J1H7_9AGAR</name>
<keyword evidence="3" id="KW-1185">Reference proteome</keyword>
<dbReference type="EMBL" id="JAUEPT010000077">
    <property type="protein sequence ID" value="KAK0433755.1"/>
    <property type="molecule type" value="Genomic_DNA"/>
</dbReference>
<dbReference type="AlphaFoldDB" id="A0AA39J1H7"/>
<sequence length="575" mass="65642">MAMDESIASHPEHNRSNAYESVDEHEFLTEISISSHTELGKAESSITVPKQRAYRNNGPVILSSLANTSCATFTIHGLLNQLNTTLGTSYTLEKPSISSLLEDCIVNIPDFGTVYGRLRPVWFTDDWHAITGELSTREREDREMRQRALVGNQIVTTKIPTRRVWDLYSNRVVPSWVTYRSPVPISHAWMNEKDRVDVWTPINGYEWPVPIPKDTNLDLIRIEMLNLGAEYTWLDVLCLRQKGGRREDLRAEEWTLDVPTIGNVYHDNTVVCYLSGLGRPLTLMAGDLESDRCWFRRAWTLQEIGVKRIIAGDTPDGPLHTKMIEEGHSHREEILTKFHAHLRSLEDISMHSFAIFDVLANMQHRVSTNPVDKVAGLAFLLRSHPIPAYYENQSLEDAWTALVDTMHARFRADLFFLYPEPGNGCKKWRPSWDQIMMNSLPADAYIDVRVYKGEADIDWFYGIRIENGFVLGLAAGSTEGVDRYGELVVKDTDGGMTHVFKIATSHPHPIPEDRYTLIGSNTLVRGVGEYWVIGRMTPEHLRFEKVSVLRITDYQERERLNNLGIANDRVKSHLL</sequence>
<comment type="caution">
    <text evidence="2">The sequence shown here is derived from an EMBL/GenBank/DDBJ whole genome shotgun (WGS) entry which is preliminary data.</text>
</comment>
<protein>
    <recommendedName>
        <fullName evidence="4">Heterokaryon incompatibility domain-containing protein</fullName>
    </recommendedName>
</protein>
<evidence type="ECO:0008006" key="4">
    <source>
        <dbReference type="Google" id="ProtNLM"/>
    </source>
</evidence>
<feature type="region of interest" description="Disordered" evidence="1">
    <location>
        <begin position="1"/>
        <end position="21"/>
    </location>
</feature>
<dbReference type="PANTHER" id="PTHR24148">
    <property type="entry name" value="ANKYRIN REPEAT DOMAIN-CONTAINING PROTEIN 39 HOMOLOG-RELATED"/>
    <property type="match status" value="1"/>
</dbReference>
<dbReference type="Proteomes" id="UP001175226">
    <property type="component" value="Unassembled WGS sequence"/>
</dbReference>
<dbReference type="InterPro" id="IPR052895">
    <property type="entry name" value="HetReg/Transcr_Mod"/>
</dbReference>
<organism evidence="2 3">
    <name type="scientific">Armillaria borealis</name>
    <dbReference type="NCBI Taxonomy" id="47425"/>
    <lineage>
        <taxon>Eukaryota</taxon>
        <taxon>Fungi</taxon>
        <taxon>Dikarya</taxon>
        <taxon>Basidiomycota</taxon>
        <taxon>Agaricomycotina</taxon>
        <taxon>Agaricomycetes</taxon>
        <taxon>Agaricomycetidae</taxon>
        <taxon>Agaricales</taxon>
        <taxon>Marasmiineae</taxon>
        <taxon>Physalacriaceae</taxon>
        <taxon>Armillaria</taxon>
    </lineage>
</organism>
<proteinExistence type="predicted"/>
<evidence type="ECO:0000256" key="1">
    <source>
        <dbReference type="SAM" id="MobiDB-lite"/>
    </source>
</evidence>
<gene>
    <name evidence="2" type="ORF">EV421DRAFT_2088372</name>
</gene>
<dbReference type="PANTHER" id="PTHR24148:SF64">
    <property type="entry name" value="HETEROKARYON INCOMPATIBILITY DOMAIN-CONTAINING PROTEIN"/>
    <property type="match status" value="1"/>
</dbReference>
<evidence type="ECO:0000313" key="2">
    <source>
        <dbReference type="EMBL" id="KAK0433755.1"/>
    </source>
</evidence>
<reference evidence="2" key="1">
    <citation type="submission" date="2023-06" db="EMBL/GenBank/DDBJ databases">
        <authorList>
            <consortium name="Lawrence Berkeley National Laboratory"/>
            <person name="Ahrendt S."/>
            <person name="Sahu N."/>
            <person name="Indic B."/>
            <person name="Wong-Bajracharya J."/>
            <person name="Merenyi Z."/>
            <person name="Ke H.-M."/>
            <person name="Monk M."/>
            <person name="Kocsube S."/>
            <person name="Drula E."/>
            <person name="Lipzen A."/>
            <person name="Balint B."/>
            <person name="Henrissat B."/>
            <person name="Andreopoulos B."/>
            <person name="Martin F.M."/>
            <person name="Harder C.B."/>
            <person name="Rigling D."/>
            <person name="Ford K.L."/>
            <person name="Foster G.D."/>
            <person name="Pangilinan J."/>
            <person name="Papanicolaou A."/>
            <person name="Barry K."/>
            <person name="LaButti K."/>
            <person name="Viragh M."/>
            <person name="Koriabine M."/>
            <person name="Yan M."/>
            <person name="Riley R."/>
            <person name="Champramary S."/>
            <person name="Plett K.L."/>
            <person name="Tsai I.J."/>
            <person name="Slot J."/>
            <person name="Sipos G."/>
            <person name="Plett J."/>
            <person name="Nagy L.G."/>
            <person name="Grigoriev I.V."/>
        </authorList>
    </citation>
    <scope>NUCLEOTIDE SEQUENCE</scope>
    <source>
        <strain evidence="2">FPL87.14</strain>
    </source>
</reference>